<reference evidence="1" key="1">
    <citation type="submission" date="2020-09" db="EMBL/GenBank/DDBJ databases">
        <title>Genome-Enabled Discovery of Anthraquinone Biosynthesis in Senna tora.</title>
        <authorList>
            <person name="Kang S.-H."/>
            <person name="Pandey R.P."/>
            <person name="Lee C.-M."/>
            <person name="Sim J.-S."/>
            <person name="Jeong J.-T."/>
            <person name="Choi B.-S."/>
            <person name="Jung M."/>
            <person name="Ginzburg D."/>
            <person name="Zhao K."/>
            <person name="Won S.Y."/>
            <person name="Oh T.-J."/>
            <person name="Yu Y."/>
            <person name="Kim N.-H."/>
            <person name="Lee O.R."/>
            <person name="Lee T.-H."/>
            <person name="Bashyal P."/>
            <person name="Kim T.-S."/>
            <person name="Lee W.-H."/>
            <person name="Kawkins C."/>
            <person name="Kim C.-K."/>
            <person name="Kim J.S."/>
            <person name="Ahn B.O."/>
            <person name="Rhee S.Y."/>
            <person name="Sohng J.K."/>
        </authorList>
    </citation>
    <scope>NUCLEOTIDE SEQUENCE</scope>
    <source>
        <tissue evidence="1">Leaf</tissue>
    </source>
</reference>
<dbReference type="EMBL" id="JAAIUW010000003">
    <property type="protein sequence ID" value="KAF7837358.1"/>
    <property type="molecule type" value="Genomic_DNA"/>
</dbReference>
<comment type="caution">
    <text evidence="1">The sequence shown here is derived from an EMBL/GenBank/DDBJ whole genome shotgun (WGS) entry which is preliminary data.</text>
</comment>
<evidence type="ECO:0000313" key="1">
    <source>
        <dbReference type="EMBL" id="KAF7837358.1"/>
    </source>
</evidence>
<protein>
    <submittedName>
        <fullName evidence="1">Uncharacterized protein</fullName>
    </submittedName>
</protein>
<proteinExistence type="predicted"/>
<name>A0A834X4B1_9FABA</name>
<gene>
    <name evidence="1" type="ORF">G2W53_005840</name>
</gene>
<sequence>MQRGGCADLSFNNRKALNSENVHLHRLSPTNSNPLCCGDLSRSIALLFSCA</sequence>
<organism evidence="1 2">
    <name type="scientific">Senna tora</name>
    <dbReference type="NCBI Taxonomy" id="362788"/>
    <lineage>
        <taxon>Eukaryota</taxon>
        <taxon>Viridiplantae</taxon>
        <taxon>Streptophyta</taxon>
        <taxon>Embryophyta</taxon>
        <taxon>Tracheophyta</taxon>
        <taxon>Spermatophyta</taxon>
        <taxon>Magnoliopsida</taxon>
        <taxon>eudicotyledons</taxon>
        <taxon>Gunneridae</taxon>
        <taxon>Pentapetalae</taxon>
        <taxon>rosids</taxon>
        <taxon>fabids</taxon>
        <taxon>Fabales</taxon>
        <taxon>Fabaceae</taxon>
        <taxon>Caesalpinioideae</taxon>
        <taxon>Cassia clade</taxon>
        <taxon>Senna</taxon>
    </lineage>
</organism>
<accession>A0A834X4B1</accession>
<evidence type="ECO:0000313" key="2">
    <source>
        <dbReference type="Proteomes" id="UP000634136"/>
    </source>
</evidence>
<keyword evidence="2" id="KW-1185">Reference proteome</keyword>
<dbReference type="AlphaFoldDB" id="A0A834X4B1"/>
<dbReference type="Proteomes" id="UP000634136">
    <property type="component" value="Unassembled WGS sequence"/>
</dbReference>